<dbReference type="Pfam" id="PF00392">
    <property type="entry name" value="GntR"/>
    <property type="match status" value="1"/>
</dbReference>
<keyword evidence="2" id="KW-0663">Pyridoxal phosphate</keyword>
<feature type="domain" description="HTH gntR-type" evidence="6">
    <location>
        <begin position="21"/>
        <end position="89"/>
    </location>
</feature>
<dbReference type="CDD" id="cd00609">
    <property type="entry name" value="AAT_like"/>
    <property type="match status" value="1"/>
</dbReference>
<evidence type="ECO:0000256" key="2">
    <source>
        <dbReference type="ARBA" id="ARBA00022898"/>
    </source>
</evidence>
<dbReference type="GO" id="GO:0008483">
    <property type="term" value="F:transaminase activity"/>
    <property type="evidence" value="ECO:0007669"/>
    <property type="project" value="UniProtKB-KW"/>
</dbReference>
<evidence type="ECO:0000259" key="6">
    <source>
        <dbReference type="PROSITE" id="PS50949"/>
    </source>
</evidence>
<dbReference type="InterPro" id="IPR004839">
    <property type="entry name" value="Aminotransferase_I/II_large"/>
</dbReference>
<accession>A0ABT7N2L5</accession>
<evidence type="ECO:0000313" key="7">
    <source>
        <dbReference type="EMBL" id="MDL9980948.1"/>
    </source>
</evidence>
<dbReference type="Gene3D" id="3.40.640.10">
    <property type="entry name" value="Type I PLP-dependent aspartate aminotransferase-like (Major domain)"/>
    <property type="match status" value="1"/>
</dbReference>
<keyword evidence="3" id="KW-0805">Transcription regulation</keyword>
<evidence type="ECO:0000256" key="3">
    <source>
        <dbReference type="ARBA" id="ARBA00023015"/>
    </source>
</evidence>
<keyword evidence="7" id="KW-0808">Transferase</keyword>
<gene>
    <name evidence="7" type="ORF">QSV35_16550</name>
</gene>
<dbReference type="SUPFAM" id="SSF53383">
    <property type="entry name" value="PLP-dependent transferases"/>
    <property type="match status" value="1"/>
</dbReference>
<dbReference type="InterPro" id="IPR000524">
    <property type="entry name" value="Tscrpt_reg_HTH_GntR"/>
</dbReference>
<dbReference type="InterPro" id="IPR036388">
    <property type="entry name" value="WH-like_DNA-bd_sf"/>
</dbReference>
<dbReference type="InterPro" id="IPR015424">
    <property type="entry name" value="PyrdxlP-dep_Trfase"/>
</dbReference>
<evidence type="ECO:0000256" key="1">
    <source>
        <dbReference type="ARBA" id="ARBA00005384"/>
    </source>
</evidence>
<comment type="similarity">
    <text evidence="1">In the C-terminal section; belongs to the class-I pyridoxal-phosphate-dependent aminotransferase family.</text>
</comment>
<dbReference type="EMBL" id="JASXSZ010000006">
    <property type="protein sequence ID" value="MDL9980948.1"/>
    <property type="molecule type" value="Genomic_DNA"/>
</dbReference>
<sequence>MWANSGAFEPGRDLLVALDPVRKTDSLERALRDAIRTGALAAGERMPPSRTLAADLGISRNSVAEVYGRLTGEGWLEARVGAGTWVAASPGRLEPGPASIRRRRAARLDLRAGIPDASAFPIGAWIAASRRALASASTSAFGYGELAGALPLREALAAYVSRARGVWASADAVHVTHGFGQLLALVGGALVDRGARVIAVEEYGHELHRDILRGTGLEVVPIPVDGDGADPARVTADAVLLTPAHQFPTGAVLSPARRAAFVDWARRGDRIVIEDDYDGEFRYDRRAVGALQALAPDHVVYAGTASKALTPSLGLAWGVLPPSLVDGVAARARLAGAATDVLSQLTLAEFLRRGDYDRAVRSARVRYRARREALDLLVATRLPGAHLGTEQAGLQCILELPPGTSEKDVMDASASDSLVFDGLGTYRFGAGAPRPPAMVVGFGAPPPHLFDDALDAAVVAIRAADASTHGL</sequence>
<evidence type="ECO:0000256" key="4">
    <source>
        <dbReference type="ARBA" id="ARBA00023125"/>
    </source>
</evidence>
<keyword evidence="5" id="KW-0804">Transcription</keyword>
<evidence type="ECO:0000256" key="5">
    <source>
        <dbReference type="ARBA" id="ARBA00023163"/>
    </source>
</evidence>
<dbReference type="PANTHER" id="PTHR46577">
    <property type="entry name" value="HTH-TYPE TRANSCRIPTIONAL REGULATORY PROTEIN GABR"/>
    <property type="match status" value="1"/>
</dbReference>
<evidence type="ECO:0000313" key="8">
    <source>
        <dbReference type="Proteomes" id="UP001235064"/>
    </source>
</evidence>
<keyword evidence="4" id="KW-0238">DNA-binding</keyword>
<dbReference type="Gene3D" id="1.10.10.10">
    <property type="entry name" value="Winged helix-like DNA-binding domain superfamily/Winged helix DNA-binding domain"/>
    <property type="match status" value="1"/>
</dbReference>
<protein>
    <submittedName>
        <fullName evidence="7">PLP-dependent aminotransferase family protein</fullName>
    </submittedName>
</protein>
<comment type="caution">
    <text evidence="7">The sequence shown here is derived from an EMBL/GenBank/DDBJ whole genome shotgun (WGS) entry which is preliminary data.</text>
</comment>
<reference evidence="7 8" key="1">
    <citation type="submission" date="2023-06" db="EMBL/GenBank/DDBJ databases">
        <title>Microbacterium sp. nov., isolated from a waste landfill.</title>
        <authorList>
            <person name="Wen W."/>
        </authorList>
    </citation>
    <scope>NUCLEOTIDE SEQUENCE [LARGE SCALE GENOMIC DNA]</scope>
    <source>
        <strain evidence="7 8">ASV49</strain>
    </source>
</reference>
<proteinExistence type="inferred from homology"/>
<dbReference type="SMART" id="SM00345">
    <property type="entry name" value="HTH_GNTR"/>
    <property type="match status" value="1"/>
</dbReference>
<dbReference type="RefSeq" id="WP_286289930.1">
    <property type="nucleotide sequence ID" value="NZ_JASXSZ010000006.1"/>
</dbReference>
<keyword evidence="7" id="KW-0032">Aminotransferase</keyword>
<keyword evidence="8" id="KW-1185">Reference proteome</keyword>
<dbReference type="InterPro" id="IPR036390">
    <property type="entry name" value="WH_DNA-bd_sf"/>
</dbReference>
<dbReference type="CDD" id="cd07377">
    <property type="entry name" value="WHTH_GntR"/>
    <property type="match status" value="1"/>
</dbReference>
<organism evidence="7 8">
    <name type="scientific">Microbacterium candidum</name>
    <dbReference type="NCBI Taxonomy" id="3041922"/>
    <lineage>
        <taxon>Bacteria</taxon>
        <taxon>Bacillati</taxon>
        <taxon>Actinomycetota</taxon>
        <taxon>Actinomycetes</taxon>
        <taxon>Micrococcales</taxon>
        <taxon>Microbacteriaceae</taxon>
        <taxon>Microbacterium</taxon>
    </lineage>
</organism>
<dbReference type="Proteomes" id="UP001235064">
    <property type="component" value="Unassembled WGS sequence"/>
</dbReference>
<dbReference type="InterPro" id="IPR015421">
    <property type="entry name" value="PyrdxlP-dep_Trfase_major"/>
</dbReference>
<dbReference type="PANTHER" id="PTHR46577:SF1">
    <property type="entry name" value="HTH-TYPE TRANSCRIPTIONAL REGULATORY PROTEIN GABR"/>
    <property type="match status" value="1"/>
</dbReference>
<dbReference type="Pfam" id="PF00155">
    <property type="entry name" value="Aminotran_1_2"/>
    <property type="match status" value="1"/>
</dbReference>
<dbReference type="SUPFAM" id="SSF46785">
    <property type="entry name" value="Winged helix' DNA-binding domain"/>
    <property type="match status" value="1"/>
</dbReference>
<dbReference type="PROSITE" id="PS50949">
    <property type="entry name" value="HTH_GNTR"/>
    <property type="match status" value="1"/>
</dbReference>
<dbReference type="InterPro" id="IPR051446">
    <property type="entry name" value="HTH_trans_reg/aminotransferase"/>
</dbReference>
<name>A0ABT7N2L5_9MICO</name>